<evidence type="ECO:0000256" key="2">
    <source>
        <dbReference type="ARBA" id="ARBA00023125"/>
    </source>
</evidence>
<gene>
    <name evidence="5" type="ORF">CLV88_101226</name>
</gene>
<reference evidence="5 6" key="1">
    <citation type="submission" date="2018-03" db="EMBL/GenBank/DDBJ databases">
        <title>Genomic Encyclopedia of Archaeal and Bacterial Type Strains, Phase II (KMG-II): from individual species to whole genera.</title>
        <authorList>
            <person name="Goeker M."/>
        </authorList>
    </citation>
    <scope>NUCLEOTIDE SEQUENCE [LARGE SCALE GENOMIC DNA]</scope>
    <source>
        <strain evidence="5 6">DSM 100673</strain>
    </source>
</reference>
<dbReference type="InterPro" id="IPR010982">
    <property type="entry name" value="Lambda_DNA-bd_dom_sf"/>
</dbReference>
<comment type="caution">
    <text evidence="5">The sequence shown here is derived from an EMBL/GenBank/DDBJ whole genome shotgun (WGS) entry which is preliminary data.</text>
</comment>
<dbReference type="Gene3D" id="1.10.260.40">
    <property type="entry name" value="lambda repressor-like DNA-binding domains"/>
    <property type="match status" value="1"/>
</dbReference>
<dbReference type="Proteomes" id="UP000240418">
    <property type="component" value="Unassembled WGS sequence"/>
</dbReference>
<keyword evidence="6" id="KW-1185">Reference proteome</keyword>
<evidence type="ECO:0000313" key="6">
    <source>
        <dbReference type="Proteomes" id="UP000240418"/>
    </source>
</evidence>
<dbReference type="CDD" id="cd00093">
    <property type="entry name" value="HTH_XRE"/>
    <property type="match status" value="1"/>
</dbReference>
<dbReference type="InterPro" id="IPR001387">
    <property type="entry name" value="Cro/C1-type_HTH"/>
</dbReference>
<dbReference type="Pfam" id="PF01381">
    <property type="entry name" value="HTH_3"/>
    <property type="match status" value="1"/>
</dbReference>
<dbReference type="PANTHER" id="PTHR40661:SF3">
    <property type="entry name" value="FELS-1 PROPHAGE TRANSCRIPTIONAL REGULATOR"/>
    <property type="match status" value="1"/>
</dbReference>
<keyword evidence="2" id="KW-0238">DNA-binding</keyword>
<keyword evidence="3" id="KW-0804">Transcription</keyword>
<protein>
    <submittedName>
        <fullName evidence="5">Helix-turn-helix protein</fullName>
    </submittedName>
</protein>
<keyword evidence="1" id="KW-0805">Transcription regulation</keyword>
<dbReference type="EMBL" id="PYGJ01000001">
    <property type="protein sequence ID" value="PSL21802.1"/>
    <property type="molecule type" value="Genomic_DNA"/>
</dbReference>
<proteinExistence type="predicted"/>
<dbReference type="OrthoDB" id="5659783at2"/>
<accession>A0A2P8FJ99</accession>
<evidence type="ECO:0000259" key="4">
    <source>
        <dbReference type="PROSITE" id="PS50943"/>
    </source>
</evidence>
<feature type="domain" description="HTH cro/C1-type" evidence="4">
    <location>
        <begin position="26"/>
        <end position="80"/>
    </location>
</feature>
<name>A0A2P8FJ99_9RHOB</name>
<dbReference type="GO" id="GO:0003677">
    <property type="term" value="F:DNA binding"/>
    <property type="evidence" value="ECO:0007669"/>
    <property type="project" value="UniProtKB-KW"/>
</dbReference>
<dbReference type="SUPFAM" id="SSF47413">
    <property type="entry name" value="lambda repressor-like DNA-binding domains"/>
    <property type="match status" value="1"/>
</dbReference>
<evidence type="ECO:0000256" key="3">
    <source>
        <dbReference type="ARBA" id="ARBA00023163"/>
    </source>
</evidence>
<sequence>MQEEVVQNVETEEWYGGDVATFGDRLAAARDAAGLKPAEFAKRLGVKKSTIVDWEEDLSEPRANRLQMMAGLLNVSVGWLLTGDGDGVDAPDEVAPLEDQALIDLLGDLRDIRTRIKSDLDRLARVEKALRKRVAENV</sequence>
<evidence type="ECO:0000313" key="5">
    <source>
        <dbReference type="EMBL" id="PSL21802.1"/>
    </source>
</evidence>
<evidence type="ECO:0000256" key="1">
    <source>
        <dbReference type="ARBA" id="ARBA00023015"/>
    </source>
</evidence>
<organism evidence="5 6">
    <name type="scientific">Shimia abyssi</name>
    <dbReference type="NCBI Taxonomy" id="1662395"/>
    <lineage>
        <taxon>Bacteria</taxon>
        <taxon>Pseudomonadati</taxon>
        <taxon>Pseudomonadota</taxon>
        <taxon>Alphaproteobacteria</taxon>
        <taxon>Rhodobacterales</taxon>
        <taxon>Roseobacteraceae</taxon>
    </lineage>
</organism>
<dbReference type="AlphaFoldDB" id="A0A2P8FJ99"/>
<dbReference type="SMART" id="SM00530">
    <property type="entry name" value="HTH_XRE"/>
    <property type="match status" value="1"/>
</dbReference>
<dbReference type="PANTHER" id="PTHR40661">
    <property type="match status" value="1"/>
</dbReference>
<dbReference type="PROSITE" id="PS50943">
    <property type="entry name" value="HTH_CROC1"/>
    <property type="match status" value="1"/>
</dbReference>
<dbReference type="RefSeq" id="WP_106606522.1">
    <property type="nucleotide sequence ID" value="NZ_PYGJ01000001.1"/>
</dbReference>